<dbReference type="HAMAP" id="MF_00336">
    <property type="entry name" value="BioD"/>
    <property type="match status" value="1"/>
</dbReference>
<accession>A0AB39KRS7</accession>
<dbReference type="GO" id="GO:0000287">
    <property type="term" value="F:magnesium ion binding"/>
    <property type="evidence" value="ECO:0007669"/>
    <property type="project" value="UniProtKB-UniRule"/>
</dbReference>
<dbReference type="InterPro" id="IPR027417">
    <property type="entry name" value="P-loop_NTPase"/>
</dbReference>
<dbReference type="CDD" id="cd03109">
    <property type="entry name" value="DTBS"/>
    <property type="match status" value="1"/>
</dbReference>
<evidence type="ECO:0000313" key="3">
    <source>
        <dbReference type="EMBL" id="XDO96373.1"/>
    </source>
</evidence>
<gene>
    <name evidence="2 3" type="primary">bioD</name>
    <name evidence="3" type="ORF">ABOZ73_16585</name>
</gene>
<reference evidence="3" key="1">
    <citation type="submission" date="2024-06" db="EMBL/GenBank/DDBJ databases">
        <title>Caulobacter inopinatus, sp. nov.</title>
        <authorList>
            <person name="Donachie S.P."/>
        </authorList>
    </citation>
    <scope>NUCLEOTIDE SEQUENCE</scope>
    <source>
        <strain evidence="3">73W</strain>
    </source>
</reference>
<keyword evidence="2 3" id="KW-0436">Ligase</keyword>
<dbReference type="AlphaFoldDB" id="A0AB39KRS7"/>
<dbReference type="Pfam" id="PF13500">
    <property type="entry name" value="AAA_26"/>
    <property type="match status" value="1"/>
</dbReference>
<keyword evidence="1 2" id="KW-0093">Biotin biosynthesis</keyword>
<feature type="binding site" evidence="2">
    <location>
        <position position="41"/>
    </location>
    <ligand>
        <name>substrate</name>
    </ligand>
</feature>
<feature type="binding site" evidence="2">
    <location>
        <position position="52"/>
    </location>
    <ligand>
        <name>Mg(2+)</name>
        <dbReference type="ChEBI" id="CHEBI:18420"/>
    </ligand>
</feature>
<feature type="binding site" evidence="2">
    <location>
        <begin position="12"/>
        <end position="17"/>
    </location>
    <ligand>
        <name>ATP</name>
        <dbReference type="ChEBI" id="CHEBI:30616"/>
    </ligand>
</feature>
<keyword evidence="2" id="KW-0963">Cytoplasm</keyword>
<dbReference type="Gene3D" id="3.40.50.300">
    <property type="entry name" value="P-loop containing nucleotide triphosphate hydrolases"/>
    <property type="match status" value="1"/>
</dbReference>
<dbReference type="PANTHER" id="PTHR43210">
    <property type="entry name" value="DETHIOBIOTIN SYNTHETASE"/>
    <property type="match status" value="1"/>
</dbReference>
<feature type="binding site" evidence="2">
    <location>
        <position position="16"/>
    </location>
    <ligand>
        <name>Mg(2+)</name>
        <dbReference type="ChEBI" id="CHEBI:18420"/>
    </ligand>
</feature>
<dbReference type="SUPFAM" id="SSF52540">
    <property type="entry name" value="P-loop containing nucleoside triphosphate hydrolases"/>
    <property type="match status" value="1"/>
</dbReference>
<comment type="caution">
    <text evidence="2">Lacks conserved residue(s) required for the propagation of feature annotation.</text>
</comment>
<comment type="catalytic activity">
    <reaction evidence="2">
        <text>(7R,8S)-7,8-diammoniononanoate + CO2 + ATP = (4R,5S)-dethiobiotin + ADP + phosphate + 3 H(+)</text>
        <dbReference type="Rhea" id="RHEA:15805"/>
        <dbReference type="ChEBI" id="CHEBI:15378"/>
        <dbReference type="ChEBI" id="CHEBI:16526"/>
        <dbReference type="ChEBI" id="CHEBI:30616"/>
        <dbReference type="ChEBI" id="CHEBI:43474"/>
        <dbReference type="ChEBI" id="CHEBI:149469"/>
        <dbReference type="ChEBI" id="CHEBI:149473"/>
        <dbReference type="ChEBI" id="CHEBI:456216"/>
        <dbReference type="EC" id="6.3.3.3"/>
    </reaction>
</comment>
<dbReference type="NCBIfam" id="TIGR00347">
    <property type="entry name" value="bioD"/>
    <property type="match status" value="1"/>
</dbReference>
<protein>
    <recommendedName>
        <fullName evidence="2">ATP-dependent dethiobiotin synthetase BioD</fullName>
        <ecNumber evidence="2">6.3.3.3</ecNumber>
    </recommendedName>
    <alternativeName>
        <fullName evidence="2">DTB synthetase</fullName>
        <shortName evidence="2">DTBS</shortName>
    </alternativeName>
    <alternativeName>
        <fullName evidence="2">Dethiobiotin synthase</fullName>
    </alternativeName>
</protein>
<feature type="binding site" evidence="2">
    <location>
        <position position="114"/>
    </location>
    <ligand>
        <name>Mg(2+)</name>
        <dbReference type="ChEBI" id="CHEBI:18420"/>
    </ligand>
</feature>
<comment type="subcellular location">
    <subcellularLocation>
        <location evidence="2">Cytoplasm</location>
    </subcellularLocation>
</comment>
<dbReference type="InterPro" id="IPR004472">
    <property type="entry name" value="DTB_synth_BioD"/>
</dbReference>
<keyword evidence="2" id="KW-0067">ATP-binding</keyword>
<evidence type="ECO:0000256" key="1">
    <source>
        <dbReference type="ARBA" id="ARBA00022756"/>
    </source>
</evidence>
<dbReference type="GO" id="GO:0005829">
    <property type="term" value="C:cytosol"/>
    <property type="evidence" value="ECO:0007669"/>
    <property type="project" value="TreeGrafter"/>
</dbReference>
<dbReference type="EMBL" id="CP158375">
    <property type="protein sequence ID" value="XDO96373.1"/>
    <property type="molecule type" value="Genomic_DNA"/>
</dbReference>
<feature type="active site" evidence="2">
    <location>
        <position position="37"/>
    </location>
</feature>
<keyword evidence="2" id="KW-0479">Metal-binding</keyword>
<dbReference type="GO" id="GO:0009102">
    <property type="term" value="P:biotin biosynthetic process"/>
    <property type="evidence" value="ECO:0007669"/>
    <property type="project" value="UniProtKB-UniRule"/>
</dbReference>
<name>A0AB39KRS7_9CAUL</name>
<sequence>MSTLFVTATGTDVGKTYVACAVIRALRAAGRPVRAFKPVVSGFDPTEAEASDPGRLRAALGTGAPPLEAIAPLRFAAPLSPPLAARMEGVSLSLDHLETLCRDQMGGDSLLLIEGAGGVMSPLTDGETNLDLIERLGAAVILVTGSYLGTISHTLTAIEVLRARRVAVAAVVMSESEDAPDLTETAAGLSAFIPGVPLFTAPRDAGGWDASDLAGGLNL</sequence>
<organism evidence="3">
    <name type="scientific">Caulobacter sp. 73W</name>
    <dbReference type="NCBI Taxonomy" id="3161137"/>
    <lineage>
        <taxon>Bacteria</taxon>
        <taxon>Pseudomonadati</taxon>
        <taxon>Pseudomonadota</taxon>
        <taxon>Alphaproteobacteria</taxon>
        <taxon>Caulobacterales</taxon>
        <taxon>Caulobacteraceae</taxon>
        <taxon>Caulobacter</taxon>
    </lineage>
</organism>
<keyword evidence="2" id="KW-0547">Nucleotide-binding</keyword>
<dbReference type="RefSeq" id="WP_369059225.1">
    <property type="nucleotide sequence ID" value="NZ_CP158375.1"/>
</dbReference>
<dbReference type="GO" id="GO:0004141">
    <property type="term" value="F:dethiobiotin synthase activity"/>
    <property type="evidence" value="ECO:0007669"/>
    <property type="project" value="UniProtKB-UniRule"/>
</dbReference>
<evidence type="ECO:0000256" key="2">
    <source>
        <dbReference type="HAMAP-Rule" id="MF_00336"/>
    </source>
</evidence>
<comment type="similarity">
    <text evidence="2">Belongs to the dethiobiotin synthetase family.</text>
</comment>
<comment type="pathway">
    <text evidence="2">Cofactor biosynthesis; biotin biosynthesis; biotin from 7,8-diaminononanoate: step 1/2.</text>
</comment>
<feature type="binding site" evidence="2">
    <location>
        <position position="52"/>
    </location>
    <ligand>
        <name>ATP</name>
        <dbReference type="ChEBI" id="CHEBI:30616"/>
    </ligand>
</feature>
<comment type="cofactor">
    <cofactor evidence="2">
        <name>Mg(2+)</name>
        <dbReference type="ChEBI" id="CHEBI:18420"/>
    </cofactor>
</comment>
<dbReference type="GO" id="GO:0005524">
    <property type="term" value="F:ATP binding"/>
    <property type="evidence" value="ECO:0007669"/>
    <property type="project" value="UniProtKB-UniRule"/>
</dbReference>
<feature type="binding site" evidence="2">
    <location>
        <begin position="114"/>
        <end position="117"/>
    </location>
    <ligand>
        <name>ATP</name>
        <dbReference type="ChEBI" id="CHEBI:30616"/>
    </ligand>
</feature>
<dbReference type="PANTHER" id="PTHR43210:SF5">
    <property type="entry name" value="DETHIOBIOTIN SYNTHETASE"/>
    <property type="match status" value="1"/>
</dbReference>
<dbReference type="EC" id="6.3.3.3" evidence="2"/>
<comment type="subunit">
    <text evidence="2">Homodimer.</text>
</comment>
<dbReference type="PIRSF" id="PIRSF006755">
    <property type="entry name" value="DTB_synth"/>
    <property type="match status" value="1"/>
</dbReference>
<feature type="binding site" evidence="2">
    <location>
        <begin position="174"/>
        <end position="175"/>
    </location>
    <ligand>
        <name>ATP</name>
        <dbReference type="ChEBI" id="CHEBI:30616"/>
    </ligand>
</feature>
<comment type="function">
    <text evidence="2">Catalyzes a mechanistically unusual reaction, the ATP-dependent insertion of CO2 between the N7 and N8 nitrogen atoms of 7,8-diaminopelargonic acid (DAPA, also called 7,8-diammoniononanoate) to form a ureido ring.</text>
</comment>
<keyword evidence="2" id="KW-0460">Magnesium</keyword>
<proteinExistence type="inferred from homology"/>